<comment type="caution">
    <text evidence="1">The sequence shown here is derived from an EMBL/GenBank/DDBJ whole genome shotgun (WGS) entry which is preliminary data.</text>
</comment>
<accession>A0A836CGI8</accession>
<evidence type="ECO:0000313" key="1">
    <source>
        <dbReference type="EMBL" id="KAG5182951.1"/>
    </source>
</evidence>
<evidence type="ECO:0000313" key="2">
    <source>
        <dbReference type="Proteomes" id="UP000664859"/>
    </source>
</evidence>
<proteinExistence type="predicted"/>
<keyword evidence="2" id="KW-1185">Reference proteome</keyword>
<dbReference type="AlphaFoldDB" id="A0A836CGI8"/>
<organism evidence="1 2">
    <name type="scientific">Tribonema minus</name>
    <dbReference type="NCBI Taxonomy" id="303371"/>
    <lineage>
        <taxon>Eukaryota</taxon>
        <taxon>Sar</taxon>
        <taxon>Stramenopiles</taxon>
        <taxon>Ochrophyta</taxon>
        <taxon>PX clade</taxon>
        <taxon>Xanthophyceae</taxon>
        <taxon>Tribonematales</taxon>
        <taxon>Tribonemataceae</taxon>
        <taxon>Tribonema</taxon>
    </lineage>
</organism>
<sequence>MYKKQCAESAVDPEDVVKTTVRSFLPFDGIAVWAQTSVDERESLITLAPEAAAFVKGLTKKQVDSLHRATTLLLKHVRAMLERKCVICREKFSGGLCPTWGVPGCTACIAKCVVDISTSDLPVSDICTTIPFKTLNHVHGTRVFVWDDHTAIAHEWTLSWYLKTHHDLPKRPVSRANRRAEAAVQHLVAMRPDTCPARNTYVQIMRTIPSALHNYVSPTVGSTHSRLAARPAPSAERMAFAMDQAFEIPENAWSMVFEAPSHALLTLQEYMRERHMDAELAMEVIGCGSPSEWVTAFVALGDVDPQEIRSPAGVASWFALYRKHVRDADPAVARNILSYFCYNRTDIDTSHFPFYAAQIDDPRAAAIAAMVANGEEAGWAEVTEGLCDADLDCYVKVVRMHAGSYPDEFNMKTCADMAQIIRDVGDDGMRALVFSVMARRHISPNTTMIAVAAFMTKFVPVTHEASFAVALDPFTNAAGVKSLLKAYAVSVGDPYGAWGKRALTIPAHNNSRRSIIAYLLHGA</sequence>
<gene>
    <name evidence="1" type="ORF">JKP88DRAFT_241239</name>
</gene>
<dbReference type="Proteomes" id="UP000664859">
    <property type="component" value="Unassembled WGS sequence"/>
</dbReference>
<protein>
    <submittedName>
        <fullName evidence="1">Uncharacterized protein</fullName>
    </submittedName>
</protein>
<dbReference type="EMBL" id="JAFCMP010000223">
    <property type="protein sequence ID" value="KAG5182951.1"/>
    <property type="molecule type" value="Genomic_DNA"/>
</dbReference>
<name>A0A836CGI8_9STRA</name>
<reference evidence="1" key="1">
    <citation type="submission" date="2021-02" db="EMBL/GenBank/DDBJ databases">
        <title>First Annotated Genome of the Yellow-green Alga Tribonema minus.</title>
        <authorList>
            <person name="Mahan K.M."/>
        </authorList>
    </citation>
    <scope>NUCLEOTIDE SEQUENCE</scope>
    <source>
        <strain evidence="1">UTEX B ZZ1240</strain>
    </source>
</reference>